<feature type="transmembrane region" description="Helical" evidence="1">
    <location>
        <begin position="143"/>
        <end position="165"/>
    </location>
</feature>
<keyword evidence="1" id="KW-0472">Membrane</keyword>
<gene>
    <name evidence="2" type="ORF">RSO01_21370</name>
</gene>
<dbReference type="RefSeq" id="WP_147149024.1">
    <property type="nucleotide sequence ID" value="NZ_BKAJ01000033.1"/>
</dbReference>
<dbReference type="AlphaFoldDB" id="A0A512N8H9"/>
<feature type="transmembrane region" description="Helical" evidence="1">
    <location>
        <begin position="29"/>
        <end position="51"/>
    </location>
</feature>
<keyword evidence="1" id="KW-1133">Transmembrane helix</keyword>
<evidence type="ECO:0000313" key="3">
    <source>
        <dbReference type="Proteomes" id="UP000321058"/>
    </source>
</evidence>
<protein>
    <recommendedName>
        <fullName evidence="4">HdeD protein</fullName>
    </recommendedName>
</protein>
<keyword evidence="3" id="KW-1185">Reference proteome</keyword>
<dbReference type="GO" id="GO:0005886">
    <property type="term" value="C:plasma membrane"/>
    <property type="evidence" value="ECO:0007669"/>
    <property type="project" value="TreeGrafter"/>
</dbReference>
<dbReference type="Pfam" id="PF03729">
    <property type="entry name" value="DUF308"/>
    <property type="match status" value="1"/>
</dbReference>
<dbReference type="InterPro" id="IPR052712">
    <property type="entry name" value="Acid_resist_chaperone_HdeD"/>
</dbReference>
<reference evidence="2 3" key="1">
    <citation type="submission" date="2019-07" db="EMBL/GenBank/DDBJ databases">
        <title>Whole genome shotgun sequence of Reyranella soli NBRC 108950.</title>
        <authorList>
            <person name="Hosoyama A."/>
            <person name="Uohara A."/>
            <person name="Ohji S."/>
            <person name="Ichikawa N."/>
        </authorList>
    </citation>
    <scope>NUCLEOTIDE SEQUENCE [LARGE SCALE GENOMIC DNA]</scope>
    <source>
        <strain evidence="2 3">NBRC 108950</strain>
    </source>
</reference>
<accession>A0A512N8H9</accession>
<proteinExistence type="predicted"/>
<evidence type="ECO:0000256" key="1">
    <source>
        <dbReference type="SAM" id="Phobius"/>
    </source>
</evidence>
<dbReference type="Proteomes" id="UP000321058">
    <property type="component" value="Unassembled WGS sequence"/>
</dbReference>
<dbReference type="OrthoDB" id="9815400at2"/>
<dbReference type="PANTHER" id="PTHR34989">
    <property type="entry name" value="PROTEIN HDED"/>
    <property type="match status" value="1"/>
</dbReference>
<organism evidence="2 3">
    <name type="scientific">Reyranella soli</name>
    <dbReference type="NCBI Taxonomy" id="1230389"/>
    <lineage>
        <taxon>Bacteria</taxon>
        <taxon>Pseudomonadati</taxon>
        <taxon>Pseudomonadota</taxon>
        <taxon>Alphaproteobacteria</taxon>
        <taxon>Hyphomicrobiales</taxon>
        <taxon>Reyranellaceae</taxon>
        <taxon>Reyranella</taxon>
    </lineage>
</organism>
<evidence type="ECO:0000313" key="2">
    <source>
        <dbReference type="EMBL" id="GEP54971.1"/>
    </source>
</evidence>
<feature type="transmembrane region" description="Helical" evidence="1">
    <location>
        <begin position="85"/>
        <end position="104"/>
    </location>
</feature>
<sequence>MSVTSNSPAPSNSGGGSLGEGLKALHAKWGWIVALGIIFMIAGVIALGSVVMATVSAIFVIGVMMIMAGVTEIITAFNVKDWGKFALWLLLGVLYVAAGVICFFRPFEAAAIVTLMLGIALMIGGVVRGFLAWSVREAGKPWGWVAVSALITLLLGIIIVAKWPYSSAYTLGIFLGIDLIFVGSSWLGIGLALKKRAA</sequence>
<name>A0A512N8H9_9HYPH</name>
<feature type="transmembrane region" description="Helical" evidence="1">
    <location>
        <begin position="171"/>
        <end position="193"/>
    </location>
</feature>
<keyword evidence="1" id="KW-0812">Transmembrane</keyword>
<dbReference type="PANTHER" id="PTHR34989:SF1">
    <property type="entry name" value="PROTEIN HDED"/>
    <property type="match status" value="1"/>
</dbReference>
<evidence type="ECO:0008006" key="4">
    <source>
        <dbReference type="Google" id="ProtNLM"/>
    </source>
</evidence>
<feature type="transmembrane region" description="Helical" evidence="1">
    <location>
        <begin position="57"/>
        <end position="78"/>
    </location>
</feature>
<comment type="caution">
    <text evidence="2">The sequence shown here is derived from an EMBL/GenBank/DDBJ whole genome shotgun (WGS) entry which is preliminary data.</text>
</comment>
<dbReference type="EMBL" id="BKAJ01000033">
    <property type="protein sequence ID" value="GEP54971.1"/>
    <property type="molecule type" value="Genomic_DNA"/>
</dbReference>
<feature type="transmembrane region" description="Helical" evidence="1">
    <location>
        <begin position="110"/>
        <end position="131"/>
    </location>
</feature>
<dbReference type="InterPro" id="IPR005325">
    <property type="entry name" value="DUF308_memb"/>
</dbReference>